<organism evidence="2 3">
    <name type="scientific">Paenibacillus favisporus</name>
    <dbReference type="NCBI Taxonomy" id="221028"/>
    <lineage>
        <taxon>Bacteria</taxon>
        <taxon>Bacillati</taxon>
        <taxon>Bacillota</taxon>
        <taxon>Bacilli</taxon>
        <taxon>Bacillales</taxon>
        <taxon>Paenibacillaceae</taxon>
        <taxon>Paenibacillus</taxon>
    </lineage>
</organism>
<feature type="domain" description="Serine aminopeptidase S33" evidence="1">
    <location>
        <begin position="87"/>
        <end position="201"/>
    </location>
</feature>
<evidence type="ECO:0000313" key="3">
    <source>
        <dbReference type="Proteomes" id="UP001549098"/>
    </source>
</evidence>
<sequence length="350" mass="38604">MFTAVWVAIICLAVIVLLLAAASAYFYNVGIKRSTKEFLEADPALVKEEHPWELEEEWLHSQPVETLELTSSDGIALKGYFIPAATPARQTAIVVHGYSSQGREMGAFAKLYHEMGMNVLMPDNRGHGQSGGNYIGFGWPDRRDIMRWIGTVIDRSGPGAEIILHGVSMGGATVLMVSGEELPGQVKCIVSDCAYTSVRDILTHQLKQMYKLPPFPLLPATSLMCKLRAGYSFGEASALKQVARTKLPILFIHGDRDTFVPYVMLHRLVDAAAGDKEVYAGGFACERLFCGQKRVRTQDTPIYWALYPVRRGDGKGDDSRTGAAGCFDARAGLNPDLTTSFIRKKLRKRL</sequence>
<dbReference type="Proteomes" id="UP001549098">
    <property type="component" value="Unassembled WGS sequence"/>
</dbReference>
<dbReference type="Pfam" id="PF12146">
    <property type="entry name" value="Hydrolase_4"/>
    <property type="match status" value="1"/>
</dbReference>
<dbReference type="PANTHER" id="PTHR43358">
    <property type="entry name" value="ALPHA/BETA-HYDROLASE"/>
    <property type="match status" value="1"/>
</dbReference>
<gene>
    <name evidence="2" type="ORF">ABID47_004614</name>
</gene>
<evidence type="ECO:0000259" key="1">
    <source>
        <dbReference type="Pfam" id="PF12146"/>
    </source>
</evidence>
<dbReference type="InterPro" id="IPR022742">
    <property type="entry name" value="Hydrolase_4"/>
</dbReference>
<dbReference type="EMBL" id="JBEPLV010000005">
    <property type="protein sequence ID" value="MET3547986.1"/>
    <property type="molecule type" value="Genomic_DNA"/>
</dbReference>
<name>A0ABV2F878_9BACL</name>
<accession>A0ABV2F878</accession>
<comment type="caution">
    <text evidence="2">The sequence shown here is derived from an EMBL/GenBank/DDBJ whole genome shotgun (WGS) entry which is preliminary data.</text>
</comment>
<proteinExistence type="predicted"/>
<reference evidence="2 3" key="1">
    <citation type="submission" date="2024-06" db="EMBL/GenBank/DDBJ databases">
        <title>Genomic Encyclopedia of Type Strains, Phase IV (KMG-IV): sequencing the most valuable type-strain genomes for metagenomic binning, comparative biology and taxonomic classification.</title>
        <authorList>
            <person name="Goeker M."/>
        </authorList>
    </citation>
    <scope>NUCLEOTIDE SEQUENCE [LARGE SCALE GENOMIC DNA]</scope>
    <source>
        <strain evidence="2 3">DSM 17253</strain>
    </source>
</reference>
<dbReference type="InterPro" id="IPR029058">
    <property type="entry name" value="AB_hydrolase_fold"/>
</dbReference>
<dbReference type="Gene3D" id="3.40.50.1820">
    <property type="entry name" value="alpha/beta hydrolase"/>
    <property type="match status" value="1"/>
</dbReference>
<dbReference type="SUPFAM" id="SSF53474">
    <property type="entry name" value="alpha/beta-Hydrolases"/>
    <property type="match status" value="1"/>
</dbReference>
<dbReference type="PANTHER" id="PTHR43358:SF4">
    <property type="entry name" value="ALPHA_BETA HYDROLASE FOLD-1 DOMAIN-CONTAINING PROTEIN"/>
    <property type="match status" value="1"/>
</dbReference>
<dbReference type="RefSeq" id="WP_354500163.1">
    <property type="nucleotide sequence ID" value="NZ_JBEPLV010000005.1"/>
</dbReference>
<evidence type="ECO:0000313" key="2">
    <source>
        <dbReference type="EMBL" id="MET3547986.1"/>
    </source>
</evidence>
<protein>
    <submittedName>
        <fullName evidence="2">Fermentation-respiration switch protein FrsA (DUF1100 family)</fullName>
    </submittedName>
</protein>
<keyword evidence="3" id="KW-1185">Reference proteome</keyword>
<dbReference type="InterPro" id="IPR052920">
    <property type="entry name" value="DNA-binding_regulatory"/>
</dbReference>